<dbReference type="Pfam" id="PF00264">
    <property type="entry name" value="Tyrosinase"/>
    <property type="match status" value="1"/>
</dbReference>
<evidence type="ECO:0000259" key="13">
    <source>
        <dbReference type="PROSITE" id="PS00498"/>
    </source>
</evidence>
<evidence type="ECO:0000259" key="12">
    <source>
        <dbReference type="PROSITE" id="PS00497"/>
    </source>
</evidence>
<dbReference type="GO" id="GO:0046872">
    <property type="term" value="F:metal ion binding"/>
    <property type="evidence" value="ECO:0007669"/>
    <property type="project" value="UniProtKB-KW"/>
</dbReference>
<evidence type="ECO:0000256" key="4">
    <source>
        <dbReference type="ARBA" id="ARBA00022723"/>
    </source>
</evidence>
<dbReference type="STRING" id="2010991.A0A3M2RUE8"/>
<dbReference type="PROSITE" id="PS00498">
    <property type="entry name" value="TYROSINASE_2"/>
    <property type="match status" value="1"/>
</dbReference>
<dbReference type="Proteomes" id="UP000277212">
    <property type="component" value="Unassembled WGS sequence"/>
</dbReference>
<dbReference type="InterPro" id="IPR041640">
    <property type="entry name" value="Tyrosinase_C"/>
</dbReference>
<organism evidence="14 15">
    <name type="scientific">Fusarium kuroshium</name>
    <dbReference type="NCBI Taxonomy" id="2010991"/>
    <lineage>
        <taxon>Eukaryota</taxon>
        <taxon>Fungi</taxon>
        <taxon>Dikarya</taxon>
        <taxon>Ascomycota</taxon>
        <taxon>Pezizomycotina</taxon>
        <taxon>Sordariomycetes</taxon>
        <taxon>Hypocreomycetidae</taxon>
        <taxon>Hypocreales</taxon>
        <taxon>Nectriaceae</taxon>
        <taxon>Fusarium</taxon>
        <taxon>Fusarium solani species complex</taxon>
    </lineage>
</organism>
<keyword evidence="6" id="KW-0186">Copper</keyword>
<dbReference type="Gene3D" id="2.60.310.20">
    <property type="match status" value="1"/>
</dbReference>
<evidence type="ECO:0000256" key="11">
    <source>
        <dbReference type="SAM" id="MobiDB-lite"/>
    </source>
</evidence>
<dbReference type="InterPro" id="IPR002227">
    <property type="entry name" value="Tyrosinase_Cu-bd"/>
</dbReference>
<dbReference type="Gene3D" id="1.10.1280.10">
    <property type="entry name" value="Di-copper center containing domain from catechol oxidase"/>
    <property type="match status" value="1"/>
</dbReference>
<feature type="domain" description="Tyrosinase copper-binding" evidence="12">
    <location>
        <begin position="105"/>
        <end position="122"/>
    </location>
</feature>
<evidence type="ECO:0000256" key="9">
    <source>
        <dbReference type="ARBA" id="ARBA00048233"/>
    </source>
</evidence>
<evidence type="ECO:0000256" key="6">
    <source>
        <dbReference type="ARBA" id="ARBA00023008"/>
    </source>
</evidence>
<accession>A0A3M2RUE8</accession>
<dbReference type="InterPro" id="IPR008922">
    <property type="entry name" value="Di-copper_centre_dom_sf"/>
</dbReference>
<dbReference type="Pfam" id="PF18132">
    <property type="entry name" value="Tyrosinase_C"/>
    <property type="match status" value="1"/>
</dbReference>
<sequence>MPPFNPPQPGPNEPYVVKGIELKSGEKPGIRQELREFRKNEDAWNLYLLGLWQFQLVPQDRLLSYFQIAGIHGLPYKGWPENDPELLKLERQRTSDDGFGGFCTHSSILFLTWHRPYLALFESLLRDAMMHVAKQFTPEEGQEKYVAAAEAFRMPFWDWARPDLPVFPAEASNSKVVQVKMPESLRKENNFPAGTLVEIPNPLYSYKFQPGTQENIKVDRLSTTTRYHQRGRTEEQETALSKRDLLIESITPYTRGIDAGLRMEVNLRERVVYLLQSYELFEQVSLNKVPFRAIQPGKGQDETVRKGRGFGSFEDVHNTVHVLSGGTGDRLGHMRRTSYSSFDPIFWLHHANIDRLLAIWQGLRENPDKEDAWVTNQIAGDGNWAVPTGGEEGNQTPLLPFYRTADKTVPGPDRFWKSSQVRDTATFGYAYPETQQWNFADTALYRENIKNQLRSLYPSGSLANMVVARREGNEKPDVTLRERATKLTQVQKVDAPNTALTALSLAHAAKPAVAKELELALTDLEVPKVNIPKERSVVDLVKGQTYLEWLVNIKAVKHALGGQYGVHIFLGDVPEEELTTLYVVSPYHVGTFSPFGQDEETSCGKCKKDQAAGLEISGQIPLTIALAERYFAGQLPSLEEEDVKAYLTKNLHWEVVDQEGQRLRRHRDDLAGLLVGVVSNEVTLPDNAEGFPSYSEYIKVYPEITTNREGNGRGEGTGVTEGQENFCC</sequence>
<name>A0A3M2RUE8_9HYPO</name>
<comment type="similarity">
    <text evidence="2">Belongs to the tyrosinase family.</text>
</comment>
<keyword evidence="5" id="KW-0560">Oxidoreductase</keyword>
<proteinExistence type="inferred from homology"/>
<evidence type="ECO:0000256" key="2">
    <source>
        <dbReference type="ARBA" id="ARBA00009928"/>
    </source>
</evidence>
<dbReference type="PANTHER" id="PTHR11474:SF76">
    <property type="entry name" value="SHKT DOMAIN-CONTAINING PROTEIN"/>
    <property type="match status" value="1"/>
</dbReference>
<comment type="catalytic activity">
    <reaction evidence="9">
        <text>2 L-dopa + O2 = 2 L-dopaquinone + 2 H2O</text>
        <dbReference type="Rhea" id="RHEA:34287"/>
        <dbReference type="ChEBI" id="CHEBI:15377"/>
        <dbReference type="ChEBI" id="CHEBI:15379"/>
        <dbReference type="ChEBI" id="CHEBI:57504"/>
        <dbReference type="ChEBI" id="CHEBI:57924"/>
        <dbReference type="EC" id="1.14.18.1"/>
    </reaction>
</comment>
<keyword evidence="4" id="KW-0479">Metal-binding</keyword>
<dbReference type="PRINTS" id="PR00092">
    <property type="entry name" value="TYROSINASE"/>
</dbReference>
<comment type="catalytic activity">
    <reaction evidence="10">
        <text>L-tyrosine + O2 = L-dopaquinone + H2O</text>
        <dbReference type="Rhea" id="RHEA:18117"/>
        <dbReference type="ChEBI" id="CHEBI:15377"/>
        <dbReference type="ChEBI" id="CHEBI:15379"/>
        <dbReference type="ChEBI" id="CHEBI:57924"/>
        <dbReference type="ChEBI" id="CHEBI:58315"/>
        <dbReference type="EC" id="1.14.18.1"/>
    </reaction>
</comment>
<evidence type="ECO:0000256" key="1">
    <source>
        <dbReference type="ARBA" id="ARBA00001973"/>
    </source>
</evidence>
<dbReference type="PROSITE" id="PS00497">
    <property type="entry name" value="TYROSINASE_1"/>
    <property type="match status" value="1"/>
</dbReference>
<dbReference type="GO" id="GO:0004503">
    <property type="term" value="F:tyrosinase activity"/>
    <property type="evidence" value="ECO:0007669"/>
    <property type="project" value="UniProtKB-EC"/>
</dbReference>
<reference evidence="14 15" key="1">
    <citation type="submission" date="2017-06" db="EMBL/GenBank/DDBJ databases">
        <title>Comparative genomic analysis of Ambrosia Fusariam Clade fungi.</title>
        <authorList>
            <person name="Stajich J.E."/>
            <person name="Carrillo J."/>
            <person name="Kijimoto T."/>
            <person name="Eskalen A."/>
            <person name="O'Donnell K."/>
            <person name="Kasson M."/>
        </authorList>
    </citation>
    <scope>NUCLEOTIDE SEQUENCE [LARGE SCALE GENOMIC DNA]</scope>
    <source>
        <strain evidence="14">UCR3666</strain>
    </source>
</reference>
<keyword evidence="7" id="KW-0503">Monooxygenase</keyword>
<keyword evidence="8" id="KW-0470">Melanin biosynthesis</keyword>
<comment type="cofactor">
    <cofactor evidence="1">
        <name>Cu(2+)</name>
        <dbReference type="ChEBI" id="CHEBI:29036"/>
    </cofactor>
</comment>
<dbReference type="EC" id="1.14.18.1" evidence="3"/>
<feature type="region of interest" description="Disordered" evidence="11">
    <location>
        <begin position="709"/>
        <end position="728"/>
    </location>
</feature>
<gene>
    <name evidence="14" type="ORF">CDV36_011462</name>
</gene>
<comment type="caution">
    <text evidence="14">The sequence shown here is derived from an EMBL/GenBank/DDBJ whole genome shotgun (WGS) entry which is preliminary data.</text>
</comment>
<evidence type="ECO:0000256" key="10">
    <source>
        <dbReference type="ARBA" id="ARBA00048881"/>
    </source>
</evidence>
<dbReference type="OrthoDB" id="1658288at2759"/>
<evidence type="ECO:0000313" key="14">
    <source>
        <dbReference type="EMBL" id="RMJ08926.1"/>
    </source>
</evidence>
<dbReference type="SUPFAM" id="SSF48056">
    <property type="entry name" value="Di-copper centre-containing domain"/>
    <property type="match status" value="1"/>
</dbReference>
<dbReference type="AlphaFoldDB" id="A0A3M2RUE8"/>
<dbReference type="PANTHER" id="PTHR11474">
    <property type="entry name" value="TYROSINASE FAMILY MEMBER"/>
    <property type="match status" value="1"/>
</dbReference>
<dbReference type="InterPro" id="IPR050316">
    <property type="entry name" value="Tyrosinase/Hemocyanin"/>
</dbReference>
<keyword evidence="15" id="KW-1185">Reference proteome</keyword>
<evidence type="ECO:0000313" key="15">
    <source>
        <dbReference type="Proteomes" id="UP000277212"/>
    </source>
</evidence>
<protein>
    <recommendedName>
        <fullName evidence="3">tyrosinase</fullName>
        <ecNumber evidence="3">1.14.18.1</ecNumber>
    </recommendedName>
</protein>
<evidence type="ECO:0000256" key="3">
    <source>
        <dbReference type="ARBA" id="ARBA00011906"/>
    </source>
</evidence>
<feature type="domain" description="Tyrosinase copper-binding" evidence="13">
    <location>
        <begin position="343"/>
        <end position="354"/>
    </location>
</feature>
<evidence type="ECO:0000256" key="7">
    <source>
        <dbReference type="ARBA" id="ARBA00023033"/>
    </source>
</evidence>
<evidence type="ECO:0000256" key="8">
    <source>
        <dbReference type="ARBA" id="ARBA00023101"/>
    </source>
</evidence>
<evidence type="ECO:0000256" key="5">
    <source>
        <dbReference type="ARBA" id="ARBA00023002"/>
    </source>
</evidence>
<dbReference type="GO" id="GO:0042438">
    <property type="term" value="P:melanin biosynthetic process"/>
    <property type="evidence" value="ECO:0007669"/>
    <property type="project" value="UniProtKB-KW"/>
</dbReference>
<dbReference type="EMBL" id="NKUJ01000264">
    <property type="protein sequence ID" value="RMJ08926.1"/>
    <property type="molecule type" value="Genomic_DNA"/>
</dbReference>